<keyword evidence="1" id="KW-0732">Signal</keyword>
<evidence type="ECO:0000256" key="1">
    <source>
        <dbReference type="SAM" id="SignalP"/>
    </source>
</evidence>
<comment type="caution">
    <text evidence="2">The sequence shown here is derived from an EMBL/GenBank/DDBJ whole genome shotgun (WGS) entry which is preliminary data.</text>
</comment>
<feature type="signal peptide" evidence="1">
    <location>
        <begin position="1"/>
        <end position="23"/>
    </location>
</feature>
<dbReference type="RefSeq" id="XP_070911546.1">
    <property type="nucleotide sequence ID" value="XM_071055445.1"/>
</dbReference>
<dbReference type="GeneID" id="98170768"/>
<dbReference type="PRINTS" id="PR00501">
    <property type="entry name" value="KELCHREPEAT"/>
</dbReference>
<keyword evidence="3" id="KW-1185">Reference proteome</keyword>
<sequence length="329" mass="34593">MYTIAHCFRGLLITLLTVNLAFAQTWIDLASIPVGPIQEHTTVLLSDSQLATVGGLVRNGSTSNILLLYDIPSNAWKQGAPTPIVLNHPNTAVVDGKIYVLGGLTGTWVWPAARTAWVYDPQNDRWSPLAAMSAADARGSAATGVYNGTIYLAGGILAGNGPTVDTVSAYHIASDTWISVPEQAAHLPAARDHMAYAQIGTKLYILGGRENGGQNVKDTVFILDLANLSAGWKTSAAKMPTARGGLTGAAVGTKLYKFGGEGNQAPNSMGIFNQTEMYDSVTDSWAKLPPMKVPRHGTSAVVRKGKVYIPGGAVVQGAGGTDVFDAFIP</sequence>
<dbReference type="Proteomes" id="UP001628179">
    <property type="component" value="Unassembled WGS sequence"/>
</dbReference>
<reference evidence="2 3" key="1">
    <citation type="submission" date="2024-09" db="EMBL/GenBank/DDBJ databases">
        <title>Itraconazole resistance in Madurella fahalii resulting from another homologue of gene encoding cytochrome P450 14-alpha sterol demethylase (CYP51).</title>
        <authorList>
            <person name="Yoshioka I."/>
            <person name="Fahal A.H."/>
            <person name="Kaneko S."/>
            <person name="Yaguchi T."/>
        </authorList>
    </citation>
    <scope>NUCLEOTIDE SEQUENCE [LARGE SCALE GENOMIC DNA]</scope>
    <source>
        <strain evidence="2 3">IFM 68171</strain>
    </source>
</reference>
<dbReference type="EMBL" id="BAAFSV010000001">
    <property type="protein sequence ID" value="GAB1309813.1"/>
    <property type="molecule type" value="Genomic_DNA"/>
</dbReference>
<gene>
    <name evidence="2" type="ORF">MFIFM68171_00023</name>
</gene>
<organism evidence="2 3">
    <name type="scientific">Madurella fahalii</name>
    <dbReference type="NCBI Taxonomy" id="1157608"/>
    <lineage>
        <taxon>Eukaryota</taxon>
        <taxon>Fungi</taxon>
        <taxon>Dikarya</taxon>
        <taxon>Ascomycota</taxon>
        <taxon>Pezizomycotina</taxon>
        <taxon>Sordariomycetes</taxon>
        <taxon>Sordariomycetidae</taxon>
        <taxon>Sordariales</taxon>
        <taxon>Sordariales incertae sedis</taxon>
        <taxon>Madurella</taxon>
    </lineage>
</organism>
<name>A0ABQ0FWC6_9PEZI</name>
<dbReference type="Pfam" id="PF01344">
    <property type="entry name" value="Kelch_1"/>
    <property type="match status" value="1"/>
</dbReference>
<evidence type="ECO:0000313" key="2">
    <source>
        <dbReference type="EMBL" id="GAB1309813.1"/>
    </source>
</evidence>
<dbReference type="SUPFAM" id="SSF117281">
    <property type="entry name" value="Kelch motif"/>
    <property type="match status" value="2"/>
</dbReference>
<evidence type="ECO:0000313" key="3">
    <source>
        <dbReference type="Proteomes" id="UP001628179"/>
    </source>
</evidence>
<dbReference type="PANTHER" id="PTHR45632:SF24">
    <property type="entry name" value="GALACTOSE OXIDASE"/>
    <property type="match status" value="1"/>
</dbReference>
<dbReference type="PANTHER" id="PTHR45632">
    <property type="entry name" value="LD33804P"/>
    <property type="match status" value="1"/>
</dbReference>
<accession>A0ABQ0FWC6</accession>
<dbReference type="SMART" id="SM00612">
    <property type="entry name" value="Kelch"/>
    <property type="match status" value="5"/>
</dbReference>
<evidence type="ECO:0008006" key="4">
    <source>
        <dbReference type="Google" id="ProtNLM"/>
    </source>
</evidence>
<dbReference type="Pfam" id="PF24681">
    <property type="entry name" value="Kelch_KLHDC2_KLHL20_DRC7"/>
    <property type="match status" value="1"/>
</dbReference>
<dbReference type="Gene3D" id="2.120.10.80">
    <property type="entry name" value="Kelch-type beta propeller"/>
    <property type="match status" value="2"/>
</dbReference>
<dbReference type="InterPro" id="IPR015915">
    <property type="entry name" value="Kelch-typ_b-propeller"/>
</dbReference>
<feature type="chain" id="PRO_5047123409" description="Galactose oxidase" evidence="1">
    <location>
        <begin position="24"/>
        <end position="329"/>
    </location>
</feature>
<proteinExistence type="predicted"/>
<protein>
    <recommendedName>
        <fullName evidence="4">Galactose oxidase</fullName>
    </recommendedName>
</protein>
<dbReference type="InterPro" id="IPR006652">
    <property type="entry name" value="Kelch_1"/>
</dbReference>